<dbReference type="AlphaFoldDB" id="A0A915CVB0"/>
<proteinExistence type="predicted"/>
<dbReference type="WBParaSite" id="jg12613">
    <property type="protein sequence ID" value="jg12613"/>
    <property type="gene ID" value="jg12613"/>
</dbReference>
<accession>A0A915CVB0</accession>
<name>A0A915CVB0_9BILA</name>
<sequence>MNKTLGMDGLQKSDEHAEDELKVLKCLKGLPNKSLPIIEVKWVSKYGNIFHTSENKENFYGAVMEYIEGKKCLRY</sequence>
<evidence type="ECO:0000313" key="2">
    <source>
        <dbReference type="WBParaSite" id="jg12613"/>
    </source>
</evidence>
<evidence type="ECO:0000313" key="1">
    <source>
        <dbReference type="Proteomes" id="UP000887574"/>
    </source>
</evidence>
<keyword evidence="1" id="KW-1185">Reference proteome</keyword>
<protein>
    <submittedName>
        <fullName evidence="2">Uncharacterized protein</fullName>
    </submittedName>
</protein>
<organism evidence="1 2">
    <name type="scientific">Ditylenchus dipsaci</name>
    <dbReference type="NCBI Taxonomy" id="166011"/>
    <lineage>
        <taxon>Eukaryota</taxon>
        <taxon>Metazoa</taxon>
        <taxon>Ecdysozoa</taxon>
        <taxon>Nematoda</taxon>
        <taxon>Chromadorea</taxon>
        <taxon>Rhabditida</taxon>
        <taxon>Tylenchina</taxon>
        <taxon>Tylenchomorpha</taxon>
        <taxon>Sphaerularioidea</taxon>
        <taxon>Anguinidae</taxon>
        <taxon>Anguininae</taxon>
        <taxon>Ditylenchus</taxon>
    </lineage>
</organism>
<reference evidence="2" key="1">
    <citation type="submission" date="2022-11" db="UniProtKB">
        <authorList>
            <consortium name="WormBaseParasite"/>
        </authorList>
    </citation>
    <scope>IDENTIFICATION</scope>
</reference>
<dbReference type="Proteomes" id="UP000887574">
    <property type="component" value="Unplaced"/>
</dbReference>